<gene>
    <name evidence="2" type="ORF">H0266_16365</name>
</gene>
<keyword evidence="3" id="KW-1185">Reference proteome</keyword>
<accession>A0A838CX26</accession>
<name>A0A838CX26_9BACI</name>
<protein>
    <submittedName>
        <fullName evidence="2">PilZ domain-containing protein</fullName>
    </submittedName>
</protein>
<dbReference type="AlphaFoldDB" id="A0A838CX26"/>
<sequence length="118" mass="13705">MRYRRHETLRYSFEHPVEATYKIVKVGGRSIQSSMGEAHILDLSPGGMKISSPFHISLEKKVQFFVEASIAGIDLAITANGIWCKKVRDRYHYGLDFLEDYHEDVVKALKEYRKKDQQ</sequence>
<proteinExistence type="predicted"/>
<evidence type="ECO:0000259" key="1">
    <source>
        <dbReference type="Pfam" id="PF07238"/>
    </source>
</evidence>
<reference evidence="2 3" key="1">
    <citation type="journal article" date="2004" name="Extremophiles">
        <title>Halobacillus locisalis sp. nov., a halophilic bacterium isolated from a marine solar saltern of the Yellow Sea in Korea.</title>
        <authorList>
            <person name="Yoon J.H."/>
            <person name="Kang K.H."/>
            <person name="Oh T.K."/>
            <person name="Park Y.H."/>
        </authorList>
    </citation>
    <scope>NUCLEOTIDE SEQUENCE [LARGE SCALE GENOMIC DNA]</scope>
    <source>
        <strain evidence="2 3">KCTC 3788</strain>
    </source>
</reference>
<dbReference type="Pfam" id="PF07238">
    <property type="entry name" value="PilZ"/>
    <property type="match status" value="1"/>
</dbReference>
<dbReference type="SUPFAM" id="SSF141371">
    <property type="entry name" value="PilZ domain-like"/>
    <property type="match status" value="1"/>
</dbReference>
<comment type="caution">
    <text evidence="2">The sequence shown here is derived from an EMBL/GenBank/DDBJ whole genome shotgun (WGS) entry which is preliminary data.</text>
</comment>
<feature type="domain" description="PilZ" evidence="1">
    <location>
        <begin position="29"/>
        <end position="112"/>
    </location>
</feature>
<evidence type="ECO:0000313" key="2">
    <source>
        <dbReference type="EMBL" id="MBA2176474.1"/>
    </source>
</evidence>
<dbReference type="GO" id="GO:0035438">
    <property type="term" value="F:cyclic-di-GMP binding"/>
    <property type="evidence" value="ECO:0007669"/>
    <property type="project" value="InterPro"/>
</dbReference>
<dbReference type="InterPro" id="IPR009875">
    <property type="entry name" value="PilZ_domain"/>
</dbReference>
<dbReference type="Gene3D" id="2.40.10.220">
    <property type="entry name" value="predicted glycosyltransferase like domains"/>
    <property type="match status" value="1"/>
</dbReference>
<dbReference type="EMBL" id="JACEFG010000003">
    <property type="protein sequence ID" value="MBA2176474.1"/>
    <property type="molecule type" value="Genomic_DNA"/>
</dbReference>
<dbReference type="RefSeq" id="WP_181473492.1">
    <property type="nucleotide sequence ID" value="NZ_JACEFG010000003.1"/>
</dbReference>
<dbReference type="Proteomes" id="UP000571017">
    <property type="component" value="Unassembled WGS sequence"/>
</dbReference>
<organism evidence="2 3">
    <name type="scientific">Halobacillus locisalis</name>
    <dbReference type="NCBI Taxonomy" id="220753"/>
    <lineage>
        <taxon>Bacteria</taxon>
        <taxon>Bacillati</taxon>
        <taxon>Bacillota</taxon>
        <taxon>Bacilli</taxon>
        <taxon>Bacillales</taxon>
        <taxon>Bacillaceae</taxon>
        <taxon>Halobacillus</taxon>
    </lineage>
</organism>
<evidence type="ECO:0000313" key="3">
    <source>
        <dbReference type="Proteomes" id="UP000571017"/>
    </source>
</evidence>